<geneLocation type="plasmid" evidence="1">
    <name>pCGR1</name>
</geneLocation>
<dbReference type="InterPro" id="IPR021145">
    <property type="entry name" value="Portal_protein_SPP1_Gp6-like"/>
</dbReference>
<proteinExistence type="predicted"/>
<accession>A0AB72VEE4</accession>
<evidence type="ECO:0008006" key="2">
    <source>
        <dbReference type="Google" id="ProtNLM"/>
    </source>
</evidence>
<reference evidence="1" key="1">
    <citation type="journal article" date="2007" name="Microbiology">
        <title>Comparative analysis of the Corynebacterium glutamicum group and complete genome sequence of strain R.</title>
        <authorList>
            <person name="Yukawa H."/>
            <person name="Omumasaba C.A."/>
            <person name="Nonaka H."/>
            <person name="Kos P."/>
            <person name="Okai N."/>
            <person name="Suzuki N."/>
            <person name="Suda M."/>
            <person name="Tsuge Y."/>
            <person name="Watanabe J."/>
            <person name="Ikeda Y."/>
            <person name="Vertes A.A."/>
            <person name="Inui M."/>
        </authorList>
    </citation>
    <scope>NUCLEOTIDE SEQUENCE</scope>
    <source>
        <strain evidence="1">R</strain>
        <plasmid evidence="1">pCGR1</plasmid>
    </source>
</reference>
<dbReference type="Proteomes" id="UP000006698">
    <property type="component" value="Plasmid pCGR1"/>
</dbReference>
<gene>
    <name evidence="1" type="ordered locus">cgR_p0009</name>
</gene>
<sequence>MDTADQPWVDFVDADSIIPEYSYGRVKAITFVEELEVIDKNHVHRLLSRYSKGRIDYGLYKGKDDNLGVAVPFEEHPATQSITTIVDADSGVLTGAPGIAAGYIPNAMPVVGFRKSGILKNYGRPDISTDLWPLLDFLDETWTNLRREMRLSKAKVLVPEYLLDNGKFGEGMSYDHDRETYSTVNAPPSAGVKPEMFQPDIRVDKLLQVAEATSLEILRRANYSPSTFGWDGKSTQMTAREIDDRYQATLQTWRAKSRYWKAGMSEMAVDLLAVDNYIFKGGATLQEPPVIEFTAPVQETMKDKAQTLQALDGARAISTETKVDYLWPEWPDAQREQEVERINLQNSGAMDYMGALGLDEPLEQE</sequence>
<name>A0AB72VEE4_CORGB</name>
<dbReference type="KEGG" id="cgt:cgR_p0009"/>
<dbReference type="Pfam" id="PF05133">
    <property type="entry name" value="SPP1_portal"/>
    <property type="match status" value="1"/>
</dbReference>
<keyword evidence="1" id="KW-0614">Plasmid</keyword>
<dbReference type="EMBL" id="AP009045">
    <property type="protein sequence ID" value="BAF56022.1"/>
    <property type="molecule type" value="Genomic_DNA"/>
</dbReference>
<evidence type="ECO:0000313" key="1">
    <source>
        <dbReference type="EMBL" id="BAF56022.1"/>
    </source>
</evidence>
<organism evidence="1">
    <name type="scientific">Corynebacterium glutamicum (strain R)</name>
    <dbReference type="NCBI Taxonomy" id="340322"/>
    <lineage>
        <taxon>Bacteria</taxon>
        <taxon>Bacillati</taxon>
        <taxon>Actinomycetota</taxon>
        <taxon>Actinomycetes</taxon>
        <taxon>Mycobacteriales</taxon>
        <taxon>Corynebacteriaceae</taxon>
        <taxon>Corynebacterium</taxon>
    </lineage>
</organism>
<dbReference type="AlphaFoldDB" id="A0AB72VEE4"/>
<protein>
    <recommendedName>
        <fullName evidence="2">Phage portal protein</fullName>
    </recommendedName>
</protein>